<dbReference type="KEGG" id="pmuc:ING2E5A_0786"/>
<keyword evidence="1" id="KW-0998">Cell outer membrane</keyword>
<organism evidence="4 5">
    <name type="scientific">Petrimonas mucosa</name>
    <dbReference type="NCBI Taxonomy" id="1642646"/>
    <lineage>
        <taxon>Bacteria</taxon>
        <taxon>Pseudomonadati</taxon>
        <taxon>Bacteroidota</taxon>
        <taxon>Bacteroidia</taxon>
        <taxon>Bacteroidales</taxon>
        <taxon>Dysgonomonadaceae</taxon>
        <taxon>Petrimonas</taxon>
    </lineage>
</organism>
<dbReference type="Pfam" id="PF13715">
    <property type="entry name" value="CarbopepD_reg_2"/>
    <property type="match status" value="1"/>
</dbReference>
<evidence type="ECO:0000313" key="4">
    <source>
        <dbReference type="EMBL" id="SCM56242.1"/>
    </source>
</evidence>
<dbReference type="SUPFAM" id="SSF56935">
    <property type="entry name" value="Porins"/>
    <property type="match status" value="1"/>
</dbReference>
<keyword evidence="4" id="KW-0675">Receptor</keyword>
<dbReference type="InterPro" id="IPR037066">
    <property type="entry name" value="Plug_dom_sf"/>
</dbReference>
<dbReference type="InterPro" id="IPR039426">
    <property type="entry name" value="TonB-dep_rcpt-like"/>
</dbReference>
<dbReference type="Gene3D" id="2.170.130.10">
    <property type="entry name" value="TonB-dependent receptor, plug domain"/>
    <property type="match status" value="1"/>
</dbReference>
<dbReference type="InterPro" id="IPR008969">
    <property type="entry name" value="CarboxyPept-like_regulatory"/>
</dbReference>
<dbReference type="EMBL" id="LT608328">
    <property type="protein sequence ID" value="SCM56242.1"/>
    <property type="molecule type" value="Genomic_DNA"/>
</dbReference>
<dbReference type="Pfam" id="PF07715">
    <property type="entry name" value="Plug"/>
    <property type="match status" value="1"/>
</dbReference>
<keyword evidence="1" id="KW-1134">Transmembrane beta strand</keyword>
<dbReference type="STRING" id="1642646.ING2E5A_0786"/>
<keyword evidence="5" id="KW-1185">Reference proteome</keyword>
<dbReference type="Gene3D" id="2.60.40.1120">
    <property type="entry name" value="Carboxypeptidase-like, regulatory domain"/>
    <property type="match status" value="1"/>
</dbReference>
<dbReference type="InterPro" id="IPR023997">
    <property type="entry name" value="TonB-dep_OMP_SusC/RagA_CS"/>
</dbReference>
<proteinExistence type="inferred from homology"/>
<dbReference type="FunFam" id="2.170.130.10:FF:000003">
    <property type="entry name" value="SusC/RagA family TonB-linked outer membrane protein"/>
    <property type="match status" value="1"/>
</dbReference>
<dbReference type="PROSITE" id="PS52016">
    <property type="entry name" value="TONB_DEPENDENT_REC_3"/>
    <property type="match status" value="1"/>
</dbReference>
<reference evidence="4 5" key="1">
    <citation type="submission" date="2016-08" db="EMBL/GenBank/DDBJ databases">
        <authorList>
            <person name="Seilhamer J.J."/>
        </authorList>
    </citation>
    <scope>NUCLEOTIDE SEQUENCE [LARGE SCALE GENOMIC DNA]</scope>
    <source>
        <strain evidence="4">ING2-E5A</strain>
    </source>
</reference>
<evidence type="ECO:0000256" key="1">
    <source>
        <dbReference type="PROSITE-ProRule" id="PRU01360"/>
    </source>
</evidence>
<dbReference type="Proteomes" id="UP000178485">
    <property type="component" value="Chromosome i"/>
</dbReference>
<feature type="signal peptide" evidence="2">
    <location>
        <begin position="1"/>
        <end position="21"/>
    </location>
</feature>
<comment type="similarity">
    <text evidence="1">Belongs to the TonB-dependent receptor family.</text>
</comment>
<evidence type="ECO:0000256" key="2">
    <source>
        <dbReference type="SAM" id="SignalP"/>
    </source>
</evidence>
<dbReference type="NCBIfam" id="TIGR04057">
    <property type="entry name" value="SusC_RagA_signa"/>
    <property type="match status" value="1"/>
</dbReference>
<comment type="subcellular location">
    <subcellularLocation>
        <location evidence="1">Cell outer membrane</location>
        <topology evidence="1">Multi-pass membrane protein</topology>
    </subcellularLocation>
</comment>
<keyword evidence="1" id="KW-0472">Membrane</keyword>
<dbReference type="InterPro" id="IPR023996">
    <property type="entry name" value="TonB-dep_OMP_SusC/RagA"/>
</dbReference>
<accession>A0A1G4G563</accession>
<feature type="domain" description="TonB-dependent receptor plug" evidence="3">
    <location>
        <begin position="116"/>
        <end position="225"/>
    </location>
</feature>
<keyword evidence="2" id="KW-0732">Signal</keyword>
<feature type="chain" id="PRO_5009603796" evidence="2">
    <location>
        <begin position="22"/>
        <end position="1039"/>
    </location>
</feature>
<dbReference type="AlphaFoldDB" id="A0A1G4G563"/>
<dbReference type="GO" id="GO:0009279">
    <property type="term" value="C:cell outer membrane"/>
    <property type="evidence" value="ECO:0007669"/>
    <property type="project" value="UniProtKB-SubCell"/>
</dbReference>
<sequence length="1039" mass="115829">MKQKAKLLLITFLFLPLCVLAQRQVTVKGKVIEAETNEPLPGVTILVEKSTRGVTTDMDGTFEIRVSTSDKLVFSFVGMQSQTIEVGDKTYLEVSMYPLADELDEVTIVAFGKQKKESVISSIETVNTKELHVPSSNLTTAFSGRIAGMISYQTSGEPGQDNADFFIRGITSFGTGKVNPLILIDNVEVSTHDLSRLHPDDIQSFSILKDATATALYGARGANGVILVTTKEGKEGKVKVSLRFENSFSTPTQEIEMADPITYMQLANEAALTRNPLAPMPYSNNKIENTILGLNPYVYPTVDWMDMLTKDVAVNQRANMNISGGGKVARYYIAGSFSQDNGILKVDKRNNFNNNIDLKKILIRSNVNINLTPSTEAIIRVHGTFDDYSGPISGGSDLYRKILRVSPVRFPAYFEPDENLTGVQHILFGGQEDAPYMNPYAEMVKGYREESKTVLLVQMELKQDFGQWVEGLTGRLLGNTTRNSGFDLSRSYNPFYYEVGQYDRINNKYLLTELNPDSGTEYLNYIPGYKSVSSSFYAEGSVAYNRKFNKHGVSGMLVGIMRNLLVGNASSLIQSLPARNLGLSGRFTYDYDDRYLTEFNFGYNGSEKFDKGHRWGFFPSFGVGWVVSNEPFWKTLNTNPFISKLKFRGTYGLVGNDEIGSDRFFYLSEVAIGGGGGFTTGYDFGKGRTGVRVGNYPNSEIGWEIAYKTNLGIEIGLFDNKMEILADLYKEERTNILQSRADIPTSMGLWATPLVNVGKASGKGIDVSVDYNHSINKNTWVTGRANFTYARSIYKYYEEPDLSEIPWTSKIGNPISQKSGYVAERLFIDDEDVKNLPRQDLGEYGPGDIKYKDINGDNIINEIDRVPIGHPTTPEINYGFGLSAGHKNFDASCFFSGSARSSFWIDAATMSPFVQSSSGGRILETGLAKFIADDYWSEASQNPFAAWPRLSNYLVNNNVQRSTMFMRDGNFLRLKSVELGYSLPTAITRRMHLESCRFYLSGTNLLLFSKFDLWDVEMGGNGLGYPLQRVYNIGLNLSF</sequence>
<evidence type="ECO:0000313" key="5">
    <source>
        <dbReference type="Proteomes" id="UP000178485"/>
    </source>
</evidence>
<protein>
    <submittedName>
        <fullName evidence="4">TonB-dependent receptor SusC</fullName>
    </submittedName>
</protein>
<dbReference type="SUPFAM" id="SSF49464">
    <property type="entry name" value="Carboxypeptidase regulatory domain-like"/>
    <property type="match status" value="1"/>
</dbReference>
<keyword evidence="1" id="KW-0813">Transport</keyword>
<dbReference type="NCBIfam" id="TIGR04056">
    <property type="entry name" value="OMP_RagA_SusC"/>
    <property type="match status" value="1"/>
</dbReference>
<gene>
    <name evidence="4" type="primary">susC25</name>
    <name evidence="4" type="ORF">ING2E5A_0786</name>
</gene>
<dbReference type="InterPro" id="IPR012910">
    <property type="entry name" value="Plug_dom"/>
</dbReference>
<name>A0A1G4G563_9BACT</name>
<evidence type="ECO:0000259" key="3">
    <source>
        <dbReference type="Pfam" id="PF07715"/>
    </source>
</evidence>
<keyword evidence="1" id="KW-0812">Transmembrane</keyword>
<dbReference type="RefSeq" id="WP_071136259.1">
    <property type="nucleotide sequence ID" value="NZ_LT608328.1"/>
</dbReference>